<proteinExistence type="predicted"/>
<dbReference type="EMBL" id="CP059733">
    <property type="protein sequence ID" value="WDE05673.1"/>
    <property type="molecule type" value="Genomic_DNA"/>
</dbReference>
<reference evidence="1 2" key="1">
    <citation type="journal article" date="2015" name="Genome Announc.">
        <title>Draft Genome Sequences of Marine Isolates of Thalassomonas viridans and Thalassomonas actiniarum.</title>
        <authorList>
            <person name="Olonade I."/>
            <person name="van Zyl L.J."/>
            <person name="Trindade M."/>
        </authorList>
    </citation>
    <scope>NUCLEOTIDE SEQUENCE [LARGE SCALE GENOMIC DNA]</scope>
    <source>
        <strain evidence="1 2">XOM25</strain>
    </source>
</reference>
<sequence length="81" mass="9198">MSESTTYDEEVSIKQLSSDCIRLCDDFNKFSEECAFLCDAFAAVAREPDDISEDTSEGIGHLSCWLKEQARGYCYRDRQAP</sequence>
<gene>
    <name evidence="1" type="ORF">SG34_001650</name>
</gene>
<dbReference type="RefSeq" id="WP_044841173.1">
    <property type="nucleotide sequence ID" value="NZ_CP059733.1"/>
</dbReference>
<keyword evidence="2" id="KW-1185">Reference proteome</keyword>
<evidence type="ECO:0000313" key="2">
    <source>
        <dbReference type="Proteomes" id="UP000032352"/>
    </source>
</evidence>
<protein>
    <submittedName>
        <fullName evidence="1">Uncharacterized protein</fullName>
    </submittedName>
</protein>
<dbReference type="Proteomes" id="UP000032352">
    <property type="component" value="Chromosome"/>
</dbReference>
<dbReference type="KEGG" id="tvd:SG34_001650"/>
<reference evidence="1 2" key="2">
    <citation type="journal article" date="2022" name="Mar. Drugs">
        <title>Bioassay-Guided Fractionation Leads to the Detection of Cholic Acid Generated by the Rare Thalassomonas sp.</title>
        <authorList>
            <person name="Pheiffer F."/>
            <person name="Schneider Y.K."/>
            <person name="Hansen E.H."/>
            <person name="Andersen J.H."/>
            <person name="Isaksson J."/>
            <person name="Busche T."/>
            <person name="R C."/>
            <person name="Kalinowski J."/>
            <person name="Zyl L.V."/>
            <person name="Trindade M."/>
        </authorList>
    </citation>
    <scope>NUCLEOTIDE SEQUENCE [LARGE SCALE GENOMIC DNA]</scope>
    <source>
        <strain evidence="1 2">XOM25</strain>
    </source>
</reference>
<name>A0AAE9Z334_9GAMM</name>
<organism evidence="1 2">
    <name type="scientific">Thalassomonas viridans</name>
    <dbReference type="NCBI Taxonomy" id="137584"/>
    <lineage>
        <taxon>Bacteria</taxon>
        <taxon>Pseudomonadati</taxon>
        <taxon>Pseudomonadota</taxon>
        <taxon>Gammaproteobacteria</taxon>
        <taxon>Alteromonadales</taxon>
        <taxon>Colwelliaceae</taxon>
        <taxon>Thalassomonas</taxon>
    </lineage>
</organism>
<evidence type="ECO:0000313" key="1">
    <source>
        <dbReference type="EMBL" id="WDE05673.1"/>
    </source>
</evidence>
<dbReference type="AlphaFoldDB" id="A0AAE9Z334"/>
<accession>A0AAE9Z334</accession>